<dbReference type="SUPFAM" id="SSF81383">
    <property type="entry name" value="F-box domain"/>
    <property type="match status" value="1"/>
</dbReference>
<dbReference type="AlphaFoldDB" id="A0A1B6DZG3"/>
<dbReference type="InterPro" id="IPR001810">
    <property type="entry name" value="F-box_dom"/>
</dbReference>
<gene>
    <name evidence="2" type="ORF">g.14497</name>
</gene>
<sequence length="497" mass="58537">MAGMSSFPVDFISLPLDIIEQITKYLSTNDLLACSLVCVGWREALNHDILWIKRCKGGYSWKRYAEHLESQQSVVEPIFKLPQSSEDTLEPLCTWRVHLMAQIHFRRNIESYNFKKFTAEGTFNNDNVYYEAENLVIMLTGLSSCEIWNIETLPHCEHIIYCALENIKPYFYIFDDFILILQLNLFQVYKKNNNTYELLHRRLFDLEEILSLNIPSWVDITNWYFSFMSKTSGSVPLLKRRGHVCFRNIFIGYNEISDFNDKVFYIWDLKSGTKLKEQKFKALSETICGIEFYKNKTFVYVLFETINQKNEKQTTIVGYNPVSLNYTNFHIDISCSKDQRYFYFDNNYVVTLHSNVIDVWDTSKTCTNKTYKDLQTTPFPFSLIIHDSKLIYAGNNVFSNHLTIIDINTLQKIQSLTVPCPIYRVMSSEANLLLMKCNTSDFYNFTRDIDEYEVSIWDLELSRKIFSFKIVNQFSGHLKFTKLVSIQLHQISVVHFW</sequence>
<proteinExistence type="predicted"/>
<protein>
    <recommendedName>
        <fullName evidence="1">F-box domain-containing protein</fullName>
    </recommendedName>
</protein>
<accession>A0A1B6DZG3</accession>
<dbReference type="Gene3D" id="2.130.10.10">
    <property type="entry name" value="YVTN repeat-like/Quinoprotein amine dehydrogenase"/>
    <property type="match status" value="1"/>
</dbReference>
<name>A0A1B6DZG3_9HEMI</name>
<organism evidence="2">
    <name type="scientific">Clastoptera arizonana</name>
    <name type="common">Arizona spittle bug</name>
    <dbReference type="NCBI Taxonomy" id="38151"/>
    <lineage>
        <taxon>Eukaryota</taxon>
        <taxon>Metazoa</taxon>
        <taxon>Ecdysozoa</taxon>
        <taxon>Arthropoda</taxon>
        <taxon>Hexapoda</taxon>
        <taxon>Insecta</taxon>
        <taxon>Pterygota</taxon>
        <taxon>Neoptera</taxon>
        <taxon>Paraneoptera</taxon>
        <taxon>Hemiptera</taxon>
        <taxon>Auchenorrhyncha</taxon>
        <taxon>Cercopoidea</taxon>
        <taxon>Clastopteridae</taxon>
        <taxon>Clastoptera</taxon>
    </lineage>
</organism>
<dbReference type="SUPFAM" id="SSF51004">
    <property type="entry name" value="C-terminal (heme d1) domain of cytochrome cd1-nitrite reductase"/>
    <property type="match status" value="1"/>
</dbReference>
<dbReference type="SMART" id="SM00256">
    <property type="entry name" value="FBOX"/>
    <property type="match status" value="1"/>
</dbReference>
<dbReference type="InterPro" id="IPR036047">
    <property type="entry name" value="F-box-like_dom_sf"/>
</dbReference>
<dbReference type="EMBL" id="GEDC01006232">
    <property type="protein sequence ID" value="JAS31066.1"/>
    <property type="molecule type" value="Transcribed_RNA"/>
</dbReference>
<evidence type="ECO:0000259" key="1">
    <source>
        <dbReference type="PROSITE" id="PS50181"/>
    </source>
</evidence>
<dbReference type="InterPro" id="IPR015943">
    <property type="entry name" value="WD40/YVTN_repeat-like_dom_sf"/>
</dbReference>
<dbReference type="PROSITE" id="PS50181">
    <property type="entry name" value="FBOX"/>
    <property type="match status" value="1"/>
</dbReference>
<dbReference type="InterPro" id="IPR011048">
    <property type="entry name" value="Haem_d1_sf"/>
</dbReference>
<dbReference type="Gene3D" id="1.20.1280.50">
    <property type="match status" value="1"/>
</dbReference>
<evidence type="ECO:0000313" key="2">
    <source>
        <dbReference type="EMBL" id="JAS31066.1"/>
    </source>
</evidence>
<reference evidence="2" key="1">
    <citation type="submission" date="2015-12" db="EMBL/GenBank/DDBJ databases">
        <title>De novo transcriptome assembly of four potential Pierce s Disease insect vectors from Arizona vineyards.</title>
        <authorList>
            <person name="Tassone E.E."/>
        </authorList>
    </citation>
    <scope>NUCLEOTIDE SEQUENCE</scope>
</reference>
<dbReference type="Pfam" id="PF12937">
    <property type="entry name" value="F-box-like"/>
    <property type="match status" value="1"/>
</dbReference>
<feature type="domain" description="F-box" evidence="1">
    <location>
        <begin position="8"/>
        <end position="54"/>
    </location>
</feature>